<dbReference type="Pfam" id="PF02743">
    <property type="entry name" value="dCache_1"/>
    <property type="match status" value="1"/>
</dbReference>
<dbReference type="PANTHER" id="PTHR43531">
    <property type="entry name" value="PROTEIN ICFG"/>
    <property type="match status" value="1"/>
</dbReference>
<sequence>MMTSLKRRLQVACVAIIAVAMLAAGAVSYFTIRAHYATTLDDNLATLVDGNRDTIETWIDDRRAMIEAARKAVTDDAMKPALVQLAEAGGFEMTYVGTPEGRFVSSNGWQPPAKYDHRERGWYKAAKAAGHTIVSKPYIDASSGKPVVTFATPVERDGKLWGVIGGDVMIDKIADTVAAIQPTPDSFAFLSTGDTLIAHPDSSLTLKPLSTLSQSLDGALLDRLAAGDGWQAVNIDGRTKRLAVTPIAGTDWRLGVALDETQATAGLQAVLNTLLITLVIATVAAAILLGLWLKRALAGLERVRDALENIASGSGDLTRRLPVQGRDEVARIADGFNHFVDKLEHVLIDVRDSSDSVSTASAEIAHGSQDLSARTESAASSIQESSASMEQLAGTVEHTADSARQADQLAASAADVASRGGEAMSEVVQTMDDIEASSRQIAEIVTLMDGIAFQTNLLALNASVEAARAGEQGRGFAVVAGEVRQLASRSADASRQIKELVDTSAAKTRSGTERVRAAGATMDEIVDSVKRVTDVLGEINAATREQSQGIGQVNQAVADLDQATQQNAAMVEQTATAAAELQAQARRLAAVVGGFTLSTRSREALPGVGSTASSSPAPRALTETV</sequence>
<dbReference type="SUPFAM" id="SSF58104">
    <property type="entry name" value="Methyl-accepting chemotaxis protein (MCP) signaling domain"/>
    <property type="match status" value="1"/>
</dbReference>
<comment type="subcellular location">
    <subcellularLocation>
        <location evidence="1">Cell membrane</location>
        <topology evidence="1">Multi-pass membrane protein</topology>
    </subcellularLocation>
</comment>
<keyword evidence="5 10" id="KW-0472">Membrane</keyword>
<dbReference type="PROSITE" id="PS50111">
    <property type="entry name" value="CHEMOTAXIS_TRANSDUC_2"/>
    <property type="match status" value="1"/>
</dbReference>
<evidence type="ECO:0000256" key="7">
    <source>
        <dbReference type="ARBA" id="ARBA00029447"/>
    </source>
</evidence>
<dbReference type="InterPro" id="IPR051310">
    <property type="entry name" value="MCP_chemotaxis"/>
</dbReference>
<dbReference type="Gene3D" id="3.30.450.20">
    <property type="entry name" value="PAS domain"/>
    <property type="match status" value="2"/>
</dbReference>
<evidence type="ECO:0000256" key="3">
    <source>
        <dbReference type="ARBA" id="ARBA00022692"/>
    </source>
</evidence>
<dbReference type="SMART" id="SM00304">
    <property type="entry name" value="HAMP"/>
    <property type="match status" value="1"/>
</dbReference>
<dbReference type="InterPro" id="IPR003660">
    <property type="entry name" value="HAMP_dom"/>
</dbReference>
<proteinExistence type="inferred from homology"/>
<feature type="transmembrane region" description="Helical" evidence="10">
    <location>
        <begin position="269"/>
        <end position="293"/>
    </location>
</feature>
<keyword evidence="2" id="KW-1003">Cell membrane</keyword>
<feature type="region of interest" description="Disordered" evidence="9">
    <location>
        <begin position="361"/>
        <end position="383"/>
    </location>
</feature>
<evidence type="ECO:0000256" key="10">
    <source>
        <dbReference type="SAM" id="Phobius"/>
    </source>
</evidence>
<dbReference type="InterPro" id="IPR033479">
    <property type="entry name" value="dCache_1"/>
</dbReference>
<dbReference type="InterPro" id="IPR004089">
    <property type="entry name" value="MCPsignal_dom"/>
</dbReference>
<accession>A0ABS7WWQ8</accession>
<evidence type="ECO:0000256" key="1">
    <source>
        <dbReference type="ARBA" id="ARBA00004651"/>
    </source>
</evidence>
<dbReference type="PRINTS" id="PR00260">
    <property type="entry name" value="CHEMTRNSDUCR"/>
</dbReference>
<dbReference type="SUPFAM" id="SSF103190">
    <property type="entry name" value="Sensory domain-like"/>
    <property type="match status" value="1"/>
</dbReference>
<evidence type="ECO:0000256" key="8">
    <source>
        <dbReference type="PROSITE-ProRule" id="PRU00284"/>
    </source>
</evidence>
<reference evidence="13 14" key="1">
    <citation type="submission" date="2021-05" db="EMBL/GenBank/DDBJ databases">
        <title>Petroleum and Energy Research Collection (APPE): ex situ preservation of microbial diversity associated with the oil industry and exploitation of its biotechnological potential.</title>
        <authorList>
            <person name="Paixao C.T.M."/>
            <person name="Gomes M.B."/>
            <person name="Oliveira V.M."/>
        </authorList>
    </citation>
    <scope>NUCLEOTIDE SEQUENCE [LARGE SCALE GENOMIC DNA]</scope>
    <source>
        <strain evidence="13 14">LIT2</strain>
    </source>
</reference>
<feature type="region of interest" description="Disordered" evidence="9">
    <location>
        <begin position="603"/>
        <end position="625"/>
    </location>
</feature>
<dbReference type="CDD" id="cd06225">
    <property type="entry name" value="HAMP"/>
    <property type="match status" value="1"/>
</dbReference>
<keyword evidence="6 8" id="KW-0807">Transducer</keyword>
<evidence type="ECO:0000256" key="5">
    <source>
        <dbReference type="ARBA" id="ARBA00023136"/>
    </source>
</evidence>
<keyword evidence="14" id="KW-1185">Reference proteome</keyword>
<evidence type="ECO:0000313" key="14">
    <source>
        <dbReference type="Proteomes" id="UP001319883"/>
    </source>
</evidence>
<keyword evidence="4 10" id="KW-1133">Transmembrane helix</keyword>
<dbReference type="InterPro" id="IPR004090">
    <property type="entry name" value="Chemotax_Me-accpt_rcpt"/>
</dbReference>
<evidence type="ECO:0000256" key="6">
    <source>
        <dbReference type="ARBA" id="ARBA00023224"/>
    </source>
</evidence>
<dbReference type="CDD" id="cd12913">
    <property type="entry name" value="PDC1_MCP_like"/>
    <property type="match status" value="1"/>
</dbReference>
<dbReference type="Pfam" id="PF00015">
    <property type="entry name" value="MCPsignal"/>
    <property type="match status" value="1"/>
</dbReference>
<feature type="domain" description="Methyl-accepting transducer" evidence="11">
    <location>
        <begin position="353"/>
        <end position="582"/>
    </location>
</feature>
<evidence type="ECO:0000259" key="11">
    <source>
        <dbReference type="PROSITE" id="PS50111"/>
    </source>
</evidence>
<gene>
    <name evidence="13" type="ORF">KGQ91_04965</name>
</gene>
<evidence type="ECO:0000259" key="12">
    <source>
        <dbReference type="PROSITE" id="PS50885"/>
    </source>
</evidence>
<dbReference type="Gene3D" id="1.10.287.950">
    <property type="entry name" value="Methyl-accepting chemotaxis protein"/>
    <property type="match status" value="1"/>
</dbReference>
<organism evidence="13 14">
    <name type="scientific">Modicisalibacter tunisiensis</name>
    <dbReference type="NCBI Taxonomy" id="390637"/>
    <lineage>
        <taxon>Bacteria</taxon>
        <taxon>Pseudomonadati</taxon>
        <taxon>Pseudomonadota</taxon>
        <taxon>Gammaproteobacteria</taxon>
        <taxon>Oceanospirillales</taxon>
        <taxon>Halomonadaceae</taxon>
        <taxon>Modicisalibacter</taxon>
    </lineage>
</organism>
<name>A0ABS7WWQ8_9GAMM</name>
<dbReference type="InterPro" id="IPR029151">
    <property type="entry name" value="Sensor-like_sf"/>
</dbReference>
<evidence type="ECO:0000256" key="2">
    <source>
        <dbReference type="ARBA" id="ARBA00022475"/>
    </source>
</evidence>
<evidence type="ECO:0000256" key="4">
    <source>
        <dbReference type="ARBA" id="ARBA00022989"/>
    </source>
</evidence>
<dbReference type="CDD" id="cd12912">
    <property type="entry name" value="PDC2_MCP_like"/>
    <property type="match status" value="1"/>
</dbReference>
<feature type="domain" description="HAMP" evidence="12">
    <location>
        <begin position="294"/>
        <end position="348"/>
    </location>
</feature>
<comment type="caution">
    <text evidence="13">The sequence shown here is derived from an EMBL/GenBank/DDBJ whole genome shotgun (WGS) entry which is preliminary data.</text>
</comment>
<dbReference type="PROSITE" id="PS50885">
    <property type="entry name" value="HAMP"/>
    <property type="match status" value="1"/>
</dbReference>
<evidence type="ECO:0000256" key="9">
    <source>
        <dbReference type="SAM" id="MobiDB-lite"/>
    </source>
</evidence>
<dbReference type="Proteomes" id="UP001319883">
    <property type="component" value="Unassembled WGS sequence"/>
</dbReference>
<evidence type="ECO:0000313" key="13">
    <source>
        <dbReference type="EMBL" id="MBZ9567040.1"/>
    </source>
</evidence>
<dbReference type="Pfam" id="PF00672">
    <property type="entry name" value="HAMP"/>
    <property type="match status" value="1"/>
</dbReference>
<dbReference type="PANTHER" id="PTHR43531:SF16">
    <property type="entry name" value="METHYL-ACCEPTING CHEMOTAXIS PROTEIN II"/>
    <property type="match status" value="1"/>
</dbReference>
<dbReference type="SMART" id="SM00283">
    <property type="entry name" value="MA"/>
    <property type="match status" value="1"/>
</dbReference>
<dbReference type="EMBL" id="JAGXFD010000001">
    <property type="protein sequence ID" value="MBZ9567040.1"/>
    <property type="molecule type" value="Genomic_DNA"/>
</dbReference>
<protein>
    <submittedName>
        <fullName evidence="13">HAMP domain-containing protein</fullName>
    </submittedName>
</protein>
<keyword evidence="3 10" id="KW-0812">Transmembrane</keyword>
<comment type="similarity">
    <text evidence="7">Belongs to the methyl-accepting chemotaxis (MCP) protein family.</text>
</comment>
<dbReference type="CDD" id="cd11386">
    <property type="entry name" value="MCP_signal"/>
    <property type="match status" value="1"/>
</dbReference>